<gene>
    <name evidence="4" type="ORF">JFN90_14815</name>
</gene>
<sequence length="229" mass="24599">MRKFLLATALLLTMAINAYAVPTLQLGIDGGYYDPITETTIASSPTFDLKAYLVPDAGNPISDTYWISVALLTANGSKVDTSASLGSFSFAGTSYDVTADMSYGTPPLAYLKQDDLPGHGIFPTYFIEKDFQFSGSDFLNPAINTQDGSTANGVTQYWKSFAVDVTGLDSGYLLHFDLYNVDGTQVTEFAPFSHDAQSGPPVVPEPATLLLLGTGFLGLAIYGKRRRNV</sequence>
<feature type="transmembrane region" description="Helical" evidence="1">
    <location>
        <begin position="206"/>
        <end position="223"/>
    </location>
</feature>
<dbReference type="RefSeq" id="WP_199395900.1">
    <property type="nucleotide sequence ID" value="NZ_JAEMHK010000011.1"/>
</dbReference>
<evidence type="ECO:0000259" key="3">
    <source>
        <dbReference type="Pfam" id="PF07589"/>
    </source>
</evidence>
<keyword evidence="1" id="KW-0812">Transmembrane</keyword>
<accession>A0ABS0YTU8</accession>
<feature type="signal peptide" evidence="2">
    <location>
        <begin position="1"/>
        <end position="20"/>
    </location>
</feature>
<dbReference type="Proteomes" id="UP000641025">
    <property type="component" value="Unassembled WGS sequence"/>
</dbReference>
<dbReference type="NCBIfam" id="NF038141">
    <property type="entry name" value="choice_anch_N"/>
    <property type="match status" value="1"/>
</dbReference>
<reference evidence="4 5" key="1">
    <citation type="submission" date="2020-12" db="EMBL/GenBank/DDBJ databases">
        <title>Geomonas sp. Red259, isolated from paddy soil.</title>
        <authorList>
            <person name="Xu Z."/>
            <person name="Zhang Z."/>
            <person name="Masuda Y."/>
            <person name="Itoh H."/>
            <person name="Senoo K."/>
        </authorList>
    </citation>
    <scope>NUCLEOTIDE SEQUENCE [LARGE SCALE GENOMIC DNA]</scope>
    <source>
        <strain evidence="4 5">Red259</strain>
    </source>
</reference>
<keyword evidence="2" id="KW-0732">Signal</keyword>
<evidence type="ECO:0000256" key="2">
    <source>
        <dbReference type="SAM" id="SignalP"/>
    </source>
</evidence>
<keyword evidence="1" id="KW-0472">Membrane</keyword>
<evidence type="ECO:0000256" key="1">
    <source>
        <dbReference type="SAM" id="Phobius"/>
    </source>
</evidence>
<keyword evidence="1" id="KW-1133">Transmembrane helix</keyword>
<name>A0ABS0YTU8_9BACT</name>
<evidence type="ECO:0000313" key="4">
    <source>
        <dbReference type="EMBL" id="MBJ6801404.1"/>
    </source>
</evidence>
<dbReference type="InterPro" id="IPR013424">
    <property type="entry name" value="Ice-binding_C"/>
</dbReference>
<keyword evidence="5" id="KW-1185">Reference proteome</keyword>
<dbReference type="Pfam" id="PF07589">
    <property type="entry name" value="PEP-CTERM"/>
    <property type="match status" value="1"/>
</dbReference>
<proteinExistence type="predicted"/>
<dbReference type="NCBIfam" id="TIGR02595">
    <property type="entry name" value="PEP_CTERM"/>
    <property type="match status" value="1"/>
</dbReference>
<feature type="domain" description="Ice-binding protein C-terminal" evidence="3">
    <location>
        <begin position="203"/>
        <end position="226"/>
    </location>
</feature>
<evidence type="ECO:0000313" key="5">
    <source>
        <dbReference type="Proteomes" id="UP000641025"/>
    </source>
</evidence>
<organism evidence="4 5">
    <name type="scientific">Geomonas propionica</name>
    <dbReference type="NCBI Taxonomy" id="2798582"/>
    <lineage>
        <taxon>Bacteria</taxon>
        <taxon>Pseudomonadati</taxon>
        <taxon>Thermodesulfobacteriota</taxon>
        <taxon>Desulfuromonadia</taxon>
        <taxon>Geobacterales</taxon>
        <taxon>Geobacteraceae</taxon>
        <taxon>Geomonas</taxon>
    </lineage>
</organism>
<protein>
    <submittedName>
        <fullName evidence="4">Choice-of-anchor N protein</fullName>
    </submittedName>
</protein>
<dbReference type="EMBL" id="JAEMHK010000011">
    <property type="protein sequence ID" value="MBJ6801404.1"/>
    <property type="molecule type" value="Genomic_DNA"/>
</dbReference>
<feature type="chain" id="PRO_5046148399" evidence="2">
    <location>
        <begin position="21"/>
        <end position="229"/>
    </location>
</feature>
<comment type="caution">
    <text evidence="4">The sequence shown here is derived from an EMBL/GenBank/DDBJ whole genome shotgun (WGS) entry which is preliminary data.</text>
</comment>